<gene>
    <name evidence="4" type="ORF">HN018_07580</name>
</gene>
<name>A0A6M8HNE9_9PROT</name>
<dbReference type="SUPFAM" id="SSF55447">
    <property type="entry name" value="CO dehydrogenase flavoprotein C-terminal domain-like"/>
    <property type="match status" value="1"/>
</dbReference>
<keyword evidence="5" id="KW-1185">Reference proteome</keyword>
<dbReference type="Gene3D" id="3.30.43.10">
    <property type="entry name" value="Uridine Diphospho-n-acetylenolpyruvylglucosamine Reductase, domain 2"/>
    <property type="match status" value="1"/>
</dbReference>
<dbReference type="PROSITE" id="PS51387">
    <property type="entry name" value="FAD_PCMH"/>
    <property type="match status" value="1"/>
</dbReference>
<keyword evidence="2" id="KW-0274">FAD</keyword>
<dbReference type="InterPro" id="IPR051312">
    <property type="entry name" value="Diverse_Substr_Oxidored"/>
</dbReference>
<dbReference type="Pfam" id="PF03450">
    <property type="entry name" value="CO_deh_flav_C"/>
    <property type="match status" value="1"/>
</dbReference>
<dbReference type="InterPro" id="IPR005107">
    <property type="entry name" value="CO_DH_flav_C"/>
</dbReference>
<organism evidence="4 5">
    <name type="scientific">Lichenicola cladoniae</name>
    <dbReference type="NCBI Taxonomy" id="1484109"/>
    <lineage>
        <taxon>Bacteria</taxon>
        <taxon>Pseudomonadati</taxon>
        <taxon>Pseudomonadota</taxon>
        <taxon>Alphaproteobacteria</taxon>
        <taxon>Acetobacterales</taxon>
        <taxon>Acetobacteraceae</taxon>
        <taxon>Lichenicola</taxon>
    </lineage>
</organism>
<dbReference type="EMBL" id="CP053708">
    <property type="protein sequence ID" value="QKE89924.1"/>
    <property type="molecule type" value="Genomic_DNA"/>
</dbReference>
<evidence type="ECO:0000259" key="3">
    <source>
        <dbReference type="PROSITE" id="PS51387"/>
    </source>
</evidence>
<dbReference type="Proteomes" id="UP000500767">
    <property type="component" value="Chromosome"/>
</dbReference>
<dbReference type="Gene3D" id="3.30.465.10">
    <property type="match status" value="2"/>
</dbReference>
<evidence type="ECO:0000256" key="1">
    <source>
        <dbReference type="ARBA" id="ARBA00022630"/>
    </source>
</evidence>
<feature type="domain" description="FAD-binding PCMH-type" evidence="3">
    <location>
        <begin position="1"/>
        <end position="222"/>
    </location>
</feature>
<proteinExistence type="predicted"/>
<dbReference type="InterPro" id="IPR016169">
    <property type="entry name" value="FAD-bd_PCMH_sub2"/>
</dbReference>
<dbReference type="RefSeq" id="WP_171834913.1">
    <property type="nucleotide sequence ID" value="NZ_CP053708.1"/>
</dbReference>
<dbReference type="PANTHER" id="PTHR42659:SF5">
    <property type="entry name" value="ALDEHYDE OXIDOREDUCTASE FAD-BINDING SUBUNIT PAOB"/>
    <property type="match status" value="1"/>
</dbReference>
<dbReference type="InterPro" id="IPR016167">
    <property type="entry name" value="FAD-bd_PCMH_sub1"/>
</dbReference>
<evidence type="ECO:0000313" key="4">
    <source>
        <dbReference type="EMBL" id="QKE89924.1"/>
    </source>
</evidence>
<evidence type="ECO:0000313" key="5">
    <source>
        <dbReference type="Proteomes" id="UP000500767"/>
    </source>
</evidence>
<accession>A0A6M8HNE9</accession>
<dbReference type="SMART" id="SM01092">
    <property type="entry name" value="CO_deh_flav_C"/>
    <property type="match status" value="1"/>
</dbReference>
<protein>
    <submittedName>
        <fullName evidence="4">Xanthine dehydrogenase family protein subunit M</fullName>
    </submittedName>
</protein>
<dbReference type="InterPro" id="IPR002346">
    <property type="entry name" value="Mopterin_DH_FAD-bd"/>
</dbReference>
<dbReference type="InterPro" id="IPR036318">
    <property type="entry name" value="FAD-bd_PCMH-like_sf"/>
</dbReference>
<evidence type="ECO:0000256" key="2">
    <source>
        <dbReference type="ARBA" id="ARBA00022827"/>
    </source>
</evidence>
<dbReference type="AlphaFoldDB" id="A0A6M8HNE9"/>
<dbReference type="InterPro" id="IPR016166">
    <property type="entry name" value="FAD-bd_PCMH"/>
</dbReference>
<dbReference type="PANTHER" id="PTHR42659">
    <property type="entry name" value="XANTHINE DEHYDROGENASE SUBUNIT C-RELATED"/>
    <property type="match status" value="1"/>
</dbReference>
<dbReference type="InterPro" id="IPR036683">
    <property type="entry name" value="CO_DH_flav_C_dom_sf"/>
</dbReference>
<dbReference type="GO" id="GO:0071949">
    <property type="term" value="F:FAD binding"/>
    <property type="evidence" value="ECO:0007669"/>
    <property type="project" value="InterPro"/>
</dbReference>
<dbReference type="GO" id="GO:0016491">
    <property type="term" value="F:oxidoreductase activity"/>
    <property type="evidence" value="ECO:0007669"/>
    <property type="project" value="InterPro"/>
</dbReference>
<reference evidence="4 5" key="1">
    <citation type="journal article" date="2014" name="World J. Microbiol. Biotechnol.">
        <title>Biodiversity and physiological characteristics of Antarctic and Arctic lichens-associated bacteria.</title>
        <authorList>
            <person name="Lee Y.M."/>
            <person name="Kim E.H."/>
            <person name="Lee H.K."/>
            <person name="Hong S.G."/>
        </authorList>
    </citation>
    <scope>NUCLEOTIDE SEQUENCE [LARGE SCALE GENOMIC DNA]</scope>
    <source>
        <strain evidence="4 5">PAMC 26569</strain>
    </source>
</reference>
<sequence>MRSFSYERASDARAAAKSASVQDASFIAGGTNLLDLMKLEIVVPAHLVDLGRLDPGGVAPTPDGGLRIGAGVSNSILAADPTVRARYPLLSQALLAGASPQLRNKATTAGNLLQRTRCGYFYDTAAPCNKRQPGTGCSALQGFNRMNAVVGGSTDCIAVHPSDMAVAMMALDATIETVAPNGDTRRIPIAGFYRLPEHTPHLETVLQPGELITAVTLPPPPPGLQGYRKIRDRASYAFALISVASIVDGAGGHIRHARFACGGLAPRPWRVPAAEAALANVSADAETIDHAADLLLQGAAGHGHNDFKIPMTRRLLAHVVSTAVAGSDQELIHG</sequence>
<dbReference type="Pfam" id="PF00941">
    <property type="entry name" value="FAD_binding_5"/>
    <property type="match status" value="1"/>
</dbReference>
<dbReference type="Gene3D" id="3.30.390.50">
    <property type="entry name" value="CO dehydrogenase flavoprotein, C-terminal domain"/>
    <property type="match status" value="1"/>
</dbReference>
<dbReference type="SUPFAM" id="SSF56176">
    <property type="entry name" value="FAD-binding/transporter-associated domain-like"/>
    <property type="match status" value="1"/>
</dbReference>
<dbReference type="KEGG" id="lck:HN018_07580"/>
<keyword evidence="1" id="KW-0285">Flavoprotein</keyword>